<sequence>MSFSDEIKITQLMEICNCSKSDSTKCLQYNNNDLEEAINYFFQNSSNGTLMTNNADNEDLDQNFADEEEEEEQEEEKEESNFIFDQVSEKTPTNHDILYSILQNDNVKTMKYLDRLERLKIIPDIDCLIKAIDQDQMAIVEKICKSGLDLNQSEGFNDTCVVQSVKRQKPEFLQVLLENGADATIASNMDNKTSLQIAFQNEDYECSRIIVKYTKDDLINKKMFLSAVKFEMHDFITLFIKNGYDPFQKNTNGISPFMRIKSQIIKNQVMQYSKGDPYRRWKLDEKESKEKIIQKFEKVSTKSYLEVKQNTIDKIFDYALSGEFDDQIRMLIKNDFPVSQITDSFGNTLLHYCVYYSDIKLAAILLPRSKTYQQKDRSNLTPIYLTKYFGKTKLYILLKIYLIETLSSEKYINSTKDIENQSLPISQLKKTLITNELYGENFIYDFLKSSLYFKYWFEIGENYKVLDEILPGGKCWKQLKVLKLYNSSSSSKMKNKKKEKILLLNKFYVNDFTNYPEFFLKETNPLFKIQNDQKFEKFYGYFYEISRKKKSLVLVTEYFEMPNLRLIISNMNNNRELFDPRIIYYIIHQISVALKDLHEKYNFSHQCLSTDAIKITHDGKIKIGHLYYKGDHDYYNTSGSIFTYNVTKNTNIFSLGVILYELLLGKLYVKNQDLHSNWSSNRNNVNDPHDMVETLKINCTPLDNGSQWQIKVIEELSNTACDLLQIGINGQEITISQVLDNLEKVKSHLPNRQEDLQKIFHLFILSHNNNITNNKENENENNESNVNNVEIEIEKEEEGKENEKEKEQNEDQNTFEKKNDNEEREIKKEDKNEDQKEIQKEQEKDLKEEEGKGKEKEKEKEQNEDQNNFEKQNEKEKDEEGKENENDKDNKEKIGNVLEEKEIKEEEEEVKDEKKPKIGEQAQVNKIKKEINIETKNFFDKIIGLSIIEMLQSTSSFENISYYIYDMIITLEHYTQVEKCQKYQTKFHNIVSILEQCSWDFEENKFQNPQIEIGEFINLLQSLIE</sequence>
<dbReference type="SUPFAM" id="SSF48403">
    <property type="entry name" value="Ankyrin repeat"/>
    <property type="match status" value="1"/>
</dbReference>
<dbReference type="SMART" id="SM00220">
    <property type="entry name" value="S_TKc"/>
    <property type="match status" value="1"/>
</dbReference>
<dbReference type="Gene3D" id="1.25.40.20">
    <property type="entry name" value="Ankyrin repeat-containing domain"/>
    <property type="match status" value="2"/>
</dbReference>
<dbReference type="Proteomes" id="UP001150062">
    <property type="component" value="Unassembled WGS sequence"/>
</dbReference>
<dbReference type="InterPro" id="IPR011009">
    <property type="entry name" value="Kinase-like_dom_sf"/>
</dbReference>
<dbReference type="EMBL" id="JAOAOG010000266">
    <property type="protein sequence ID" value="KAJ6234994.1"/>
    <property type="molecule type" value="Genomic_DNA"/>
</dbReference>
<proteinExistence type="predicted"/>
<dbReference type="Gene3D" id="1.10.8.10">
    <property type="entry name" value="DNA helicase RuvA subunit, C-terminal domain"/>
    <property type="match status" value="1"/>
</dbReference>
<dbReference type="PROSITE" id="PS50011">
    <property type="entry name" value="PROTEIN_KINASE_DOM"/>
    <property type="match status" value="1"/>
</dbReference>
<name>A0ABQ8XSD1_9EUKA</name>
<comment type="caution">
    <text evidence="3">The sequence shown here is derived from an EMBL/GenBank/DDBJ whole genome shotgun (WGS) entry which is preliminary data.</text>
</comment>
<dbReference type="InterPro" id="IPR036770">
    <property type="entry name" value="Ankyrin_rpt-contain_sf"/>
</dbReference>
<feature type="domain" description="Protein kinase" evidence="2">
    <location>
        <begin position="479"/>
        <end position="764"/>
    </location>
</feature>
<evidence type="ECO:0000313" key="3">
    <source>
        <dbReference type="EMBL" id="KAJ6234994.1"/>
    </source>
</evidence>
<evidence type="ECO:0000256" key="1">
    <source>
        <dbReference type="SAM" id="MobiDB-lite"/>
    </source>
</evidence>
<reference evidence="3" key="1">
    <citation type="submission" date="2022-08" db="EMBL/GenBank/DDBJ databases">
        <title>Novel sulfate-reducing endosymbionts in the free-living metamonad Anaeramoeba.</title>
        <authorList>
            <person name="Jerlstrom-Hultqvist J."/>
            <person name="Cepicka I."/>
            <person name="Gallot-Lavallee L."/>
            <person name="Salas-Leiva D."/>
            <person name="Curtis B.A."/>
            <person name="Zahonova K."/>
            <person name="Pipaliya S."/>
            <person name="Dacks J."/>
            <person name="Roger A.J."/>
        </authorList>
    </citation>
    <scope>NUCLEOTIDE SEQUENCE</scope>
    <source>
        <strain evidence="3">Schooner1</strain>
    </source>
</reference>
<dbReference type="SUPFAM" id="SSF46934">
    <property type="entry name" value="UBA-like"/>
    <property type="match status" value="1"/>
</dbReference>
<dbReference type="PANTHER" id="PTHR48134">
    <property type="entry name" value="GLYCOPROTEIN 96-92-RELATED-RELATED"/>
    <property type="match status" value="1"/>
</dbReference>
<dbReference type="InterPro" id="IPR009060">
    <property type="entry name" value="UBA-like_sf"/>
</dbReference>
<organism evidence="3 4">
    <name type="scientific">Anaeramoeba flamelloides</name>
    <dbReference type="NCBI Taxonomy" id="1746091"/>
    <lineage>
        <taxon>Eukaryota</taxon>
        <taxon>Metamonada</taxon>
        <taxon>Anaeramoebidae</taxon>
        <taxon>Anaeramoeba</taxon>
    </lineage>
</organism>
<feature type="region of interest" description="Disordered" evidence="1">
    <location>
        <begin position="794"/>
        <end position="914"/>
    </location>
</feature>
<dbReference type="SUPFAM" id="SSF56112">
    <property type="entry name" value="Protein kinase-like (PK-like)"/>
    <property type="match status" value="1"/>
</dbReference>
<dbReference type="InterPro" id="IPR000719">
    <property type="entry name" value="Prot_kinase_dom"/>
</dbReference>
<feature type="compositionally biased region" description="Basic and acidic residues" evidence="1">
    <location>
        <begin position="871"/>
        <end position="904"/>
    </location>
</feature>
<accession>A0ABQ8XSD1</accession>
<dbReference type="InterPro" id="IPR002110">
    <property type="entry name" value="Ankyrin_rpt"/>
</dbReference>
<protein>
    <submittedName>
        <fullName evidence="3">Ankyrin repeat domain-containing protein</fullName>
    </submittedName>
</protein>
<evidence type="ECO:0000313" key="4">
    <source>
        <dbReference type="Proteomes" id="UP001150062"/>
    </source>
</evidence>
<feature type="compositionally biased region" description="Basic and acidic residues" evidence="1">
    <location>
        <begin position="797"/>
        <end position="863"/>
    </location>
</feature>
<gene>
    <name evidence="3" type="ORF">M0813_28973</name>
</gene>
<dbReference type="PANTHER" id="PTHR48134:SF2">
    <property type="entry name" value="OS04G0609100 PROTEIN"/>
    <property type="match status" value="1"/>
</dbReference>
<keyword evidence="4" id="KW-1185">Reference proteome</keyword>
<dbReference type="Pfam" id="PF14555">
    <property type="entry name" value="UBA_4"/>
    <property type="match status" value="1"/>
</dbReference>
<dbReference type="SMART" id="SM00248">
    <property type="entry name" value="ANK"/>
    <property type="match status" value="4"/>
</dbReference>
<dbReference type="Gene3D" id="3.30.200.20">
    <property type="entry name" value="Phosphorylase Kinase, domain 1"/>
    <property type="match status" value="1"/>
</dbReference>
<dbReference type="Gene3D" id="1.10.510.10">
    <property type="entry name" value="Transferase(Phosphotransferase) domain 1"/>
    <property type="match status" value="1"/>
</dbReference>
<evidence type="ECO:0000259" key="2">
    <source>
        <dbReference type="PROSITE" id="PS50011"/>
    </source>
</evidence>